<dbReference type="AlphaFoldDB" id="A0A699TV64"/>
<reference evidence="2" key="1">
    <citation type="journal article" date="2019" name="Sci. Rep.">
        <title>Draft genome of Tanacetum cinerariifolium, the natural source of mosquito coil.</title>
        <authorList>
            <person name="Yamashiro T."/>
            <person name="Shiraishi A."/>
            <person name="Satake H."/>
            <person name="Nakayama K."/>
        </authorList>
    </citation>
    <scope>NUCLEOTIDE SEQUENCE</scope>
</reference>
<dbReference type="EMBL" id="BKCJ011274670">
    <property type="protein sequence ID" value="GFD13763.1"/>
    <property type="molecule type" value="Genomic_DNA"/>
</dbReference>
<evidence type="ECO:0000313" key="2">
    <source>
        <dbReference type="EMBL" id="GFD13763.1"/>
    </source>
</evidence>
<feature type="compositionally biased region" description="Polar residues" evidence="1">
    <location>
        <begin position="1"/>
        <end position="26"/>
    </location>
</feature>
<feature type="region of interest" description="Disordered" evidence="1">
    <location>
        <begin position="1"/>
        <end position="29"/>
    </location>
</feature>
<evidence type="ECO:0000256" key="1">
    <source>
        <dbReference type="SAM" id="MobiDB-lite"/>
    </source>
</evidence>
<feature type="non-terminal residue" evidence="2">
    <location>
        <position position="1"/>
    </location>
</feature>
<proteinExistence type="predicted"/>
<gene>
    <name evidence="2" type="ORF">Tci_885732</name>
</gene>
<accession>A0A699TV64</accession>
<sequence>PVVGQNSSNSTNPFSAAGPSNTTASPTLRKYSFIDASQLSDDPDIPELEDITYSDDENDVGAEADFNNLENSIIVSPIPTIKIHKDHHVS</sequence>
<comment type="caution">
    <text evidence="2">The sequence shown here is derived from an EMBL/GenBank/DDBJ whole genome shotgun (WGS) entry which is preliminary data.</text>
</comment>
<name>A0A699TV64_TANCI</name>
<protein>
    <submittedName>
        <fullName evidence="2">Uncharacterized protein</fullName>
    </submittedName>
</protein>
<organism evidence="2">
    <name type="scientific">Tanacetum cinerariifolium</name>
    <name type="common">Dalmatian daisy</name>
    <name type="synonym">Chrysanthemum cinerariifolium</name>
    <dbReference type="NCBI Taxonomy" id="118510"/>
    <lineage>
        <taxon>Eukaryota</taxon>
        <taxon>Viridiplantae</taxon>
        <taxon>Streptophyta</taxon>
        <taxon>Embryophyta</taxon>
        <taxon>Tracheophyta</taxon>
        <taxon>Spermatophyta</taxon>
        <taxon>Magnoliopsida</taxon>
        <taxon>eudicotyledons</taxon>
        <taxon>Gunneridae</taxon>
        <taxon>Pentapetalae</taxon>
        <taxon>asterids</taxon>
        <taxon>campanulids</taxon>
        <taxon>Asterales</taxon>
        <taxon>Asteraceae</taxon>
        <taxon>Asteroideae</taxon>
        <taxon>Anthemideae</taxon>
        <taxon>Anthemidinae</taxon>
        <taxon>Tanacetum</taxon>
    </lineage>
</organism>